<evidence type="ECO:0000256" key="1">
    <source>
        <dbReference type="SAM" id="Phobius"/>
    </source>
</evidence>
<dbReference type="EMBL" id="JYFQ01000068">
    <property type="protein sequence ID" value="KKZ13792.1"/>
    <property type="molecule type" value="Genomic_DNA"/>
</dbReference>
<dbReference type="AlphaFoldDB" id="A0A0G8AWM8"/>
<proteinExistence type="predicted"/>
<evidence type="ECO:0000313" key="3">
    <source>
        <dbReference type="Proteomes" id="UP000035037"/>
    </source>
</evidence>
<keyword evidence="1" id="KW-1133">Transmembrane helix</keyword>
<name>A0A0G8AWM8_9SYNE</name>
<sequence>MIIPSFVIQSGGVTYLLLVQILPMLITLLLTFRFRICWFTKLILARGDRQQVLFGRAFLITVLLYTVFMIVSGASNIIMRWVLPAPVLLTMALPLAALDTGKLDRYGKGIFVGSVIVTTLAFILMVARNIMGESWPLPS</sequence>
<feature type="transmembrane region" description="Helical" evidence="1">
    <location>
        <begin position="77"/>
        <end position="98"/>
    </location>
</feature>
<evidence type="ECO:0000313" key="2">
    <source>
        <dbReference type="EMBL" id="KKZ13792.1"/>
    </source>
</evidence>
<dbReference type="Proteomes" id="UP000035037">
    <property type="component" value="Unassembled WGS sequence"/>
</dbReference>
<reference evidence="2 3" key="2">
    <citation type="submission" date="2015-05" db="EMBL/GenBank/DDBJ databases">
        <title>Lifestyle Evolution in Cyanobacterial Symbionts of Sponges.</title>
        <authorList>
            <person name="Burgsdorf I."/>
            <person name="Slaby B.M."/>
            <person name="Handley K.M."/>
            <person name="Haber M."/>
            <person name="Blom J."/>
            <person name="Marshall C.W."/>
            <person name="Gilbert J.A."/>
            <person name="Hentschel U."/>
            <person name="Steindler L."/>
        </authorList>
    </citation>
    <scope>NUCLEOTIDE SEQUENCE [LARGE SCALE GENOMIC DNA]</scope>
    <source>
        <strain evidence="2">15L</strain>
    </source>
</reference>
<keyword evidence="1" id="KW-0812">Transmembrane</keyword>
<feature type="transmembrane region" description="Helical" evidence="1">
    <location>
        <begin position="12"/>
        <end position="32"/>
    </location>
</feature>
<feature type="transmembrane region" description="Helical" evidence="1">
    <location>
        <begin position="110"/>
        <end position="131"/>
    </location>
</feature>
<protein>
    <submittedName>
        <fullName evidence="2">Uncharacterized protein</fullName>
    </submittedName>
</protein>
<feature type="transmembrane region" description="Helical" evidence="1">
    <location>
        <begin position="53"/>
        <end position="71"/>
    </location>
</feature>
<reference evidence="2 3" key="1">
    <citation type="submission" date="2015-02" db="EMBL/GenBank/DDBJ databases">
        <authorList>
            <person name="Slaby B."/>
            <person name="Hentschel U."/>
        </authorList>
    </citation>
    <scope>NUCLEOTIDE SEQUENCE [LARGE SCALE GENOMIC DNA]</scope>
    <source>
        <strain evidence="2">15L</strain>
    </source>
</reference>
<organism evidence="2 3">
    <name type="scientific">Candidatus Synechococcus spongiarum 15L</name>
    <dbReference type="NCBI Taxonomy" id="1608419"/>
    <lineage>
        <taxon>Bacteria</taxon>
        <taxon>Bacillati</taxon>
        <taxon>Cyanobacteriota</taxon>
        <taxon>Cyanophyceae</taxon>
        <taxon>Synechococcales</taxon>
        <taxon>Synechococcaceae</taxon>
        <taxon>Synechococcus</taxon>
    </lineage>
</organism>
<keyword evidence="1" id="KW-0472">Membrane</keyword>
<dbReference type="PATRIC" id="fig|1608419.3.peg.2118"/>
<comment type="caution">
    <text evidence="2">The sequence shown here is derived from an EMBL/GenBank/DDBJ whole genome shotgun (WGS) entry which is preliminary data.</text>
</comment>
<accession>A0A0G8AWM8</accession>
<gene>
    <name evidence="2" type="ORF">TQ37_03395</name>
</gene>